<sequence>MSDSTSMLQFRPLWQPSIEEAYWPLKMTLAHTQNVKTRQSLDEMKKEKKKRGRKLTGIGTEKKMMWATRERGHKCNQQGGLGVDGDEDYVVEVVVVETQ</sequence>
<dbReference type="Proteomes" id="UP001341840">
    <property type="component" value="Unassembled WGS sequence"/>
</dbReference>
<evidence type="ECO:0000313" key="2">
    <source>
        <dbReference type="Proteomes" id="UP001341840"/>
    </source>
</evidence>
<organism evidence="1 2">
    <name type="scientific">Stylosanthes scabra</name>
    <dbReference type="NCBI Taxonomy" id="79078"/>
    <lineage>
        <taxon>Eukaryota</taxon>
        <taxon>Viridiplantae</taxon>
        <taxon>Streptophyta</taxon>
        <taxon>Embryophyta</taxon>
        <taxon>Tracheophyta</taxon>
        <taxon>Spermatophyta</taxon>
        <taxon>Magnoliopsida</taxon>
        <taxon>eudicotyledons</taxon>
        <taxon>Gunneridae</taxon>
        <taxon>Pentapetalae</taxon>
        <taxon>rosids</taxon>
        <taxon>fabids</taxon>
        <taxon>Fabales</taxon>
        <taxon>Fabaceae</taxon>
        <taxon>Papilionoideae</taxon>
        <taxon>50 kb inversion clade</taxon>
        <taxon>dalbergioids sensu lato</taxon>
        <taxon>Dalbergieae</taxon>
        <taxon>Pterocarpus clade</taxon>
        <taxon>Stylosanthes</taxon>
    </lineage>
</organism>
<accession>A0ABU6YGH9</accession>
<dbReference type="EMBL" id="JASCZI010241919">
    <property type="protein sequence ID" value="MED6208363.1"/>
    <property type="molecule type" value="Genomic_DNA"/>
</dbReference>
<comment type="caution">
    <text evidence="1">The sequence shown here is derived from an EMBL/GenBank/DDBJ whole genome shotgun (WGS) entry which is preliminary data.</text>
</comment>
<evidence type="ECO:0000313" key="1">
    <source>
        <dbReference type="EMBL" id="MED6208363.1"/>
    </source>
</evidence>
<proteinExistence type="predicted"/>
<reference evidence="1 2" key="1">
    <citation type="journal article" date="2023" name="Plants (Basel)">
        <title>Bridging the Gap: Combining Genomics and Transcriptomics Approaches to Understand Stylosanthes scabra, an Orphan Legume from the Brazilian Caatinga.</title>
        <authorList>
            <person name="Ferreira-Neto J.R.C."/>
            <person name="da Silva M.D."/>
            <person name="Binneck E."/>
            <person name="de Melo N.F."/>
            <person name="da Silva R.H."/>
            <person name="de Melo A.L.T.M."/>
            <person name="Pandolfi V."/>
            <person name="Bustamante F.O."/>
            <person name="Brasileiro-Vidal A.C."/>
            <person name="Benko-Iseppon A.M."/>
        </authorList>
    </citation>
    <scope>NUCLEOTIDE SEQUENCE [LARGE SCALE GENOMIC DNA]</scope>
    <source>
        <tissue evidence="1">Leaves</tissue>
    </source>
</reference>
<gene>
    <name evidence="1" type="ORF">PIB30_044318</name>
</gene>
<name>A0ABU6YGH9_9FABA</name>
<protein>
    <submittedName>
        <fullName evidence="1">Uncharacterized protein</fullName>
    </submittedName>
</protein>
<keyword evidence="2" id="KW-1185">Reference proteome</keyword>